<protein>
    <recommendedName>
        <fullName evidence="6">Membrane protein DUF2142</fullName>
    </recommendedName>
</protein>
<feature type="transmembrane region" description="Helical" evidence="2">
    <location>
        <begin position="414"/>
        <end position="435"/>
    </location>
</feature>
<evidence type="ECO:0000256" key="2">
    <source>
        <dbReference type="SAM" id="Phobius"/>
    </source>
</evidence>
<evidence type="ECO:0000256" key="3">
    <source>
        <dbReference type="SAM" id="SignalP"/>
    </source>
</evidence>
<dbReference type="RefSeq" id="WP_184926867.1">
    <property type="nucleotide sequence ID" value="NZ_JACHMO010000001.1"/>
</dbReference>
<dbReference type="InterPro" id="IPR018674">
    <property type="entry name" value="DUF2142_membrane"/>
</dbReference>
<feature type="transmembrane region" description="Helical" evidence="2">
    <location>
        <begin position="135"/>
        <end position="153"/>
    </location>
</feature>
<keyword evidence="2" id="KW-0812">Transmembrane</keyword>
<accession>A0A7W9HRI5</accession>
<organism evidence="4 5">
    <name type="scientific">Saccharothrix ecbatanensis</name>
    <dbReference type="NCBI Taxonomy" id="1105145"/>
    <lineage>
        <taxon>Bacteria</taxon>
        <taxon>Bacillati</taxon>
        <taxon>Actinomycetota</taxon>
        <taxon>Actinomycetes</taxon>
        <taxon>Pseudonocardiales</taxon>
        <taxon>Pseudonocardiaceae</taxon>
        <taxon>Saccharothrix</taxon>
    </lineage>
</organism>
<evidence type="ECO:0000256" key="1">
    <source>
        <dbReference type="SAM" id="MobiDB-lite"/>
    </source>
</evidence>
<dbReference type="Pfam" id="PF09913">
    <property type="entry name" value="DUF2142"/>
    <property type="match status" value="1"/>
</dbReference>
<feature type="transmembrane region" description="Helical" evidence="2">
    <location>
        <begin position="327"/>
        <end position="346"/>
    </location>
</feature>
<feature type="transmembrane region" description="Helical" evidence="2">
    <location>
        <begin position="184"/>
        <end position="201"/>
    </location>
</feature>
<feature type="chain" id="PRO_5031399518" description="Membrane protein DUF2142" evidence="3">
    <location>
        <begin position="29"/>
        <end position="511"/>
    </location>
</feature>
<feature type="transmembrane region" description="Helical" evidence="2">
    <location>
        <begin position="208"/>
        <end position="224"/>
    </location>
</feature>
<proteinExistence type="predicted"/>
<dbReference type="AlphaFoldDB" id="A0A7W9HRI5"/>
<name>A0A7W9HRI5_9PSEU</name>
<dbReference type="EMBL" id="JACHMO010000001">
    <property type="protein sequence ID" value="MBB5806945.1"/>
    <property type="molecule type" value="Genomic_DNA"/>
</dbReference>
<comment type="caution">
    <text evidence="4">The sequence shown here is derived from an EMBL/GenBank/DDBJ whole genome shotgun (WGS) entry which is preliminary data.</text>
</comment>
<feature type="transmembrane region" description="Helical" evidence="2">
    <location>
        <begin position="455"/>
        <end position="476"/>
    </location>
</feature>
<feature type="signal peptide" evidence="3">
    <location>
        <begin position="1"/>
        <end position="28"/>
    </location>
</feature>
<keyword evidence="5" id="KW-1185">Reference proteome</keyword>
<sequence>MTNRRSGARLWLVAFIGFCLLHAAWAFAAPFDGPPDEEQHSLRAAGVMYGEIVAENRGHTVPRSLDKNNDAAGANRSCFPMQVTVPASCAEEPGGDSSTMRRYVTAALYNPVYYATVGWPIGIWPEWKGIMLARLINGALMAAMLAFAVVGAVRWTRHRAVLAGLVAAVTPMTAHLGGAINPNGIEITSGVALAVALIALLHEKREDVNRAAVALAGVSASVLVTPRFSGVMWLFVILGVMLVPVSWQRLKYLAKQRVVRVWTGVVVLATIASAAWTLYTNAAEVAKLDYGYQMKDVLKAAFLDVWPNVANQMVGVMGWAETLMPRLVYVVWFSALGLLVLGALVVGKRSQRWRMTALFIGTFVPYISMEILLINQTSWFNQGRYFLPGAVGIPLLAAHILAHRALTAEHFRSMTRLLAFLLVPIHLLCLAYTMTRWQSGLTILNPLKGSWEPPYGSVLPLVLGGVAVVVLMAMYWTASRLPKAPEDEPEAEAGFPAQVTDEPVPAGVGRS</sequence>
<evidence type="ECO:0008006" key="6">
    <source>
        <dbReference type="Google" id="ProtNLM"/>
    </source>
</evidence>
<keyword evidence="2" id="KW-0472">Membrane</keyword>
<feature type="transmembrane region" description="Helical" evidence="2">
    <location>
        <begin position="385"/>
        <end position="402"/>
    </location>
</feature>
<feature type="transmembrane region" description="Helical" evidence="2">
    <location>
        <begin position="160"/>
        <end position="178"/>
    </location>
</feature>
<feature type="transmembrane region" description="Helical" evidence="2">
    <location>
        <begin position="230"/>
        <end position="247"/>
    </location>
</feature>
<reference evidence="4 5" key="1">
    <citation type="submission" date="2020-08" db="EMBL/GenBank/DDBJ databases">
        <title>Sequencing the genomes of 1000 actinobacteria strains.</title>
        <authorList>
            <person name="Klenk H.-P."/>
        </authorList>
    </citation>
    <scope>NUCLEOTIDE SEQUENCE [LARGE SCALE GENOMIC DNA]</scope>
    <source>
        <strain evidence="4 5">DSM 45486</strain>
    </source>
</reference>
<feature type="transmembrane region" description="Helical" evidence="2">
    <location>
        <begin position="259"/>
        <end position="279"/>
    </location>
</feature>
<feature type="transmembrane region" description="Helical" evidence="2">
    <location>
        <begin position="358"/>
        <end position="379"/>
    </location>
</feature>
<keyword evidence="2" id="KW-1133">Transmembrane helix</keyword>
<evidence type="ECO:0000313" key="4">
    <source>
        <dbReference type="EMBL" id="MBB5806945.1"/>
    </source>
</evidence>
<feature type="region of interest" description="Disordered" evidence="1">
    <location>
        <begin position="485"/>
        <end position="511"/>
    </location>
</feature>
<evidence type="ECO:0000313" key="5">
    <source>
        <dbReference type="Proteomes" id="UP000552097"/>
    </source>
</evidence>
<gene>
    <name evidence="4" type="ORF">F4560_006713</name>
</gene>
<keyword evidence="3" id="KW-0732">Signal</keyword>
<dbReference type="Proteomes" id="UP000552097">
    <property type="component" value="Unassembled WGS sequence"/>
</dbReference>